<protein>
    <recommendedName>
        <fullName evidence="2 3">Segregation and condensation protein A</fullName>
    </recommendedName>
</protein>
<sequence>MSQKGESINHVTLKLASFEGPLDLLLHLIKDAEMDIYDIQISSITDQYLSIINRTGQMPLDAIGQYLVMASTLMEIKSRMLLPVIDSEVVEDEIDPRTDLVEQLIEYQHFKNASNKLESMASNRSDYFSKEQSCTPKEVVDEQPLVIPGLNLDVLQNAFKRVLVKQVERQPVQKKINVQSFSLADKITEIEQILVCSNGRLTFDDLFEHPMVVSEIVLTFLAILELSKLDQIKLKQTNSYEMIQIIKVEV</sequence>
<comment type="subunit">
    <text evidence="3">Component of a cohesin-like complex composed of ScpA, ScpB and the Smc homodimer, in which ScpA and ScpB bind to the head domain of Smc. The presence of the three proteins is required for the association of the complex with DNA.</text>
</comment>
<dbReference type="GO" id="GO:0006260">
    <property type="term" value="P:DNA replication"/>
    <property type="evidence" value="ECO:0007669"/>
    <property type="project" value="UniProtKB-UniRule"/>
</dbReference>
<organism evidence="4 5">
    <name type="scientific">Dellaglioa algida DSM 15638</name>
    <dbReference type="NCBI Taxonomy" id="1423719"/>
    <lineage>
        <taxon>Bacteria</taxon>
        <taxon>Bacillati</taxon>
        <taxon>Bacillota</taxon>
        <taxon>Bacilli</taxon>
        <taxon>Lactobacillales</taxon>
        <taxon>Lactobacillaceae</taxon>
        <taxon>Dellaglioa</taxon>
    </lineage>
</organism>
<dbReference type="AlphaFoldDB" id="A0A0R1HSD4"/>
<dbReference type="InterPro" id="IPR003768">
    <property type="entry name" value="ScpA"/>
</dbReference>
<name>A0A0R1HSD4_9LACO</name>
<dbReference type="GO" id="GO:0005737">
    <property type="term" value="C:cytoplasm"/>
    <property type="evidence" value="ECO:0007669"/>
    <property type="project" value="UniProtKB-SubCell"/>
</dbReference>
<evidence type="ECO:0000313" key="4">
    <source>
        <dbReference type="EMBL" id="KRK46628.1"/>
    </source>
</evidence>
<dbReference type="PATRIC" id="fig|1423719.4.peg.254"/>
<keyword evidence="3" id="KW-0963">Cytoplasm</keyword>
<comment type="similarity">
    <text evidence="3">Belongs to the ScpA family.</text>
</comment>
<proteinExistence type="inferred from homology"/>
<dbReference type="GO" id="GO:0051301">
    <property type="term" value="P:cell division"/>
    <property type="evidence" value="ECO:0007669"/>
    <property type="project" value="UniProtKB-KW"/>
</dbReference>
<comment type="subcellular location">
    <subcellularLocation>
        <location evidence="3">Cytoplasm</location>
    </subcellularLocation>
    <text evidence="3">Associated with two foci at the outer edges of the nucleoid region in young cells, and at four foci within both cell halves in older cells.</text>
</comment>
<evidence type="ECO:0000256" key="2">
    <source>
        <dbReference type="ARBA" id="ARBA00044777"/>
    </source>
</evidence>
<evidence type="ECO:0000256" key="1">
    <source>
        <dbReference type="ARBA" id="ARBA00022829"/>
    </source>
</evidence>
<keyword evidence="3" id="KW-0131">Cell cycle</keyword>
<evidence type="ECO:0000313" key="5">
    <source>
        <dbReference type="Proteomes" id="UP000051450"/>
    </source>
</evidence>
<dbReference type="Pfam" id="PF02616">
    <property type="entry name" value="SMC_ScpA"/>
    <property type="match status" value="1"/>
</dbReference>
<dbReference type="EMBL" id="AZDI01000001">
    <property type="protein sequence ID" value="KRK46628.1"/>
    <property type="molecule type" value="Genomic_DNA"/>
</dbReference>
<comment type="function">
    <text evidence="3">Participates in chromosomal partition during cell division. May act via the formation of a condensin-like complex containing Smc and ScpB that pull DNA away from mid-cell into both cell halves.</text>
</comment>
<dbReference type="HAMAP" id="MF_01805">
    <property type="entry name" value="ScpA"/>
    <property type="match status" value="1"/>
</dbReference>
<dbReference type="PANTHER" id="PTHR33969:SF2">
    <property type="entry name" value="SEGREGATION AND CONDENSATION PROTEIN A"/>
    <property type="match status" value="1"/>
</dbReference>
<dbReference type="RefSeq" id="WP_057973569.1">
    <property type="nucleotide sequence ID" value="NZ_AZDI01000001.1"/>
</dbReference>
<dbReference type="PANTHER" id="PTHR33969">
    <property type="entry name" value="SEGREGATION AND CONDENSATION PROTEIN A"/>
    <property type="match status" value="1"/>
</dbReference>
<evidence type="ECO:0000256" key="3">
    <source>
        <dbReference type="HAMAP-Rule" id="MF_01805"/>
    </source>
</evidence>
<dbReference type="Gene3D" id="1.10.10.580">
    <property type="entry name" value="Structural maintenance of chromosome 1. Chain E"/>
    <property type="match status" value="1"/>
</dbReference>
<reference evidence="4 5" key="1">
    <citation type="journal article" date="2015" name="Genome Announc.">
        <title>Expanding the biotechnology potential of lactobacilli through comparative genomics of 213 strains and associated genera.</title>
        <authorList>
            <person name="Sun Z."/>
            <person name="Harris H.M."/>
            <person name="McCann A."/>
            <person name="Guo C."/>
            <person name="Argimon S."/>
            <person name="Zhang W."/>
            <person name="Yang X."/>
            <person name="Jeffery I.B."/>
            <person name="Cooney J.C."/>
            <person name="Kagawa T.F."/>
            <person name="Liu W."/>
            <person name="Song Y."/>
            <person name="Salvetti E."/>
            <person name="Wrobel A."/>
            <person name="Rasinkangas P."/>
            <person name="Parkhill J."/>
            <person name="Rea M.C."/>
            <person name="O'Sullivan O."/>
            <person name="Ritari J."/>
            <person name="Douillard F.P."/>
            <person name="Paul Ross R."/>
            <person name="Yang R."/>
            <person name="Briner A.E."/>
            <person name="Felis G.E."/>
            <person name="de Vos W.M."/>
            <person name="Barrangou R."/>
            <person name="Klaenhammer T.R."/>
            <person name="Caufield P.W."/>
            <person name="Cui Y."/>
            <person name="Zhang H."/>
            <person name="O'Toole P.W."/>
        </authorList>
    </citation>
    <scope>NUCLEOTIDE SEQUENCE [LARGE SCALE GENOMIC DNA]</scope>
    <source>
        <strain evidence="4 5">DSM 15638</strain>
    </source>
</reference>
<gene>
    <name evidence="3" type="primary">scpA</name>
    <name evidence="4" type="ORF">FC66_GL000252</name>
</gene>
<dbReference type="STRING" id="1423719.FC66_GL000252"/>
<keyword evidence="3" id="KW-0132">Cell division</keyword>
<keyword evidence="5" id="KW-1185">Reference proteome</keyword>
<dbReference type="GO" id="GO:0007059">
    <property type="term" value="P:chromosome segregation"/>
    <property type="evidence" value="ECO:0007669"/>
    <property type="project" value="UniProtKB-UniRule"/>
</dbReference>
<accession>A0A0R1HSD4</accession>
<dbReference type="Proteomes" id="UP000051450">
    <property type="component" value="Unassembled WGS sequence"/>
</dbReference>
<comment type="caution">
    <text evidence="4">The sequence shown here is derived from an EMBL/GenBank/DDBJ whole genome shotgun (WGS) entry which is preliminary data.</text>
</comment>
<dbReference type="Gene3D" id="6.10.250.2410">
    <property type="match status" value="1"/>
</dbReference>
<dbReference type="OrthoDB" id="9811016at2"/>
<dbReference type="InterPro" id="IPR023093">
    <property type="entry name" value="ScpA-like_C"/>
</dbReference>
<keyword evidence="1 3" id="KW-0159">Chromosome partition</keyword>